<name>A0ACC1SFM1_9HYPO</name>
<evidence type="ECO:0000313" key="1">
    <source>
        <dbReference type="EMBL" id="KAJ3538644.1"/>
    </source>
</evidence>
<reference evidence="1" key="1">
    <citation type="submission" date="2022-08" db="EMBL/GenBank/DDBJ databases">
        <title>Genome Sequence of Fusarium decemcellulare.</title>
        <authorList>
            <person name="Buettner E."/>
        </authorList>
    </citation>
    <scope>NUCLEOTIDE SEQUENCE</scope>
    <source>
        <strain evidence="1">Babe19</strain>
    </source>
</reference>
<keyword evidence="2" id="KW-1185">Reference proteome</keyword>
<proteinExistence type="predicted"/>
<comment type="caution">
    <text evidence="1">The sequence shown here is derived from an EMBL/GenBank/DDBJ whole genome shotgun (WGS) entry which is preliminary data.</text>
</comment>
<accession>A0ACC1SFM1</accession>
<gene>
    <name evidence="1" type="ORF">NM208_g5813</name>
</gene>
<sequence>MSFELPLPPSVQKSQAETKVRYVQVGKSGLRVSWPILGCMTLGSSGAMPWNLDEEESLKVLKAAYDNGVNTWDTANCYGNGINEELIGKAIKQFGIPRHKLTILSKCYYEVGEEDDVFSFGYGSLLKQDKNYVNQGGLSRTAIFNQVEASLTRLGTSYIDLYQIHRLDESTPMEEIMKALHDLVQSGKVRYIGASAMLATQFAQMQFIAEKNGWTKFISVQNYYNLCFREEEREMIRFCKATGVGIIPFSPMYAGKLAKPLGTNDSVRSQIPFPLHPFTKADEEIIRRVEKIANDKGWKMAHVALLWHQSKGTIPIVGVNSVKRLEDLGPLKDKELSKEDLEYLEEPYEARAPART</sequence>
<dbReference type="EMBL" id="JANRMS010000507">
    <property type="protein sequence ID" value="KAJ3538644.1"/>
    <property type="molecule type" value="Genomic_DNA"/>
</dbReference>
<dbReference type="Proteomes" id="UP001148629">
    <property type="component" value="Unassembled WGS sequence"/>
</dbReference>
<organism evidence="1 2">
    <name type="scientific">Fusarium decemcellulare</name>
    <dbReference type="NCBI Taxonomy" id="57161"/>
    <lineage>
        <taxon>Eukaryota</taxon>
        <taxon>Fungi</taxon>
        <taxon>Dikarya</taxon>
        <taxon>Ascomycota</taxon>
        <taxon>Pezizomycotina</taxon>
        <taxon>Sordariomycetes</taxon>
        <taxon>Hypocreomycetidae</taxon>
        <taxon>Hypocreales</taxon>
        <taxon>Nectriaceae</taxon>
        <taxon>Fusarium</taxon>
        <taxon>Fusarium decemcellulare species complex</taxon>
    </lineage>
</organism>
<evidence type="ECO:0000313" key="2">
    <source>
        <dbReference type="Proteomes" id="UP001148629"/>
    </source>
</evidence>
<protein>
    <submittedName>
        <fullName evidence="1">Uncharacterized protein</fullName>
    </submittedName>
</protein>